<keyword evidence="3" id="KW-1185">Reference proteome</keyword>
<accession>A0ABY0IUK1</accession>
<evidence type="ECO:0000313" key="3">
    <source>
        <dbReference type="Proteomes" id="UP000292136"/>
    </source>
</evidence>
<comment type="caution">
    <text evidence="2">The sequence shown here is derived from an EMBL/GenBank/DDBJ whole genome shotgun (WGS) entry which is preliminary data.</text>
</comment>
<gene>
    <name evidence="2" type="ORF">EV678_0712</name>
</gene>
<protein>
    <submittedName>
        <fullName evidence="2">Uncharacterized protein</fullName>
    </submittedName>
</protein>
<dbReference type="RefSeq" id="WP_130458536.1">
    <property type="nucleotide sequence ID" value="NZ_SHKM01000001.1"/>
</dbReference>
<evidence type="ECO:0000313" key="2">
    <source>
        <dbReference type="EMBL" id="RZT89911.1"/>
    </source>
</evidence>
<dbReference type="Proteomes" id="UP000292136">
    <property type="component" value="Unassembled WGS sequence"/>
</dbReference>
<feature type="region of interest" description="Disordered" evidence="1">
    <location>
        <begin position="1"/>
        <end position="25"/>
    </location>
</feature>
<dbReference type="EMBL" id="SHKM01000001">
    <property type="protein sequence ID" value="RZT89911.1"/>
    <property type="molecule type" value="Genomic_DNA"/>
</dbReference>
<reference evidence="2 3" key="1">
    <citation type="submission" date="2019-02" db="EMBL/GenBank/DDBJ databases">
        <title>Genomic Encyclopedia of Type Strains, Phase IV (KMG-IV): sequencing the most valuable type-strain genomes for metagenomic binning, comparative biology and taxonomic classification.</title>
        <authorList>
            <person name="Goeker M."/>
        </authorList>
    </citation>
    <scope>NUCLEOTIDE SEQUENCE [LARGE SCALE GENOMIC DNA]</scope>
    <source>
        <strain evidence="2 3">DSM 21223</strain>
    </source>
</reference>
<organism evidence="2 3">
    <name type="scientific">Azospira oryzae</name>
    <dbReference type="NCBI Taxonomy" id="146939"/>
    <lineage>
        <taxon>Bacteria</taxon>
        <taxon>Pseudomonadati</taxon>
        <taxon>Pseudomonadota</taxon>
        <taxon>Betaproteobacteria</taxon>
        <taxon>Rhodocyclales</taxon>
        <taxon>Rhodocyclaceae</taxon>
        <taxon>Azospira</taxon>
    </lineage>
</organism>
<evidence type="ECO:0000256" key="1">
    <source>
        <dbReference type="SAM" id="MobiDB-lite"/>
    </source>
</evidence>
<name>A0ABY0IUK1_9RHOO</name>
<proteinExistence type="predicted"/>
<feature type="region of interest" description="Disordered" evidence="1">
    <location>
        <begin position="83"/>
        <end position="106"/>
    </location>
</feature>
<sequence>MDDANPEQRPSRGRPRSRYAERSEQVKQNMRLYRARQAAEQAALGRALEGLLQAVSSGDLQGSFAAGAAVAGIWQESLMRSRFLGEGKNKSPKRRKNPDGSATGEA</sequence>